<dbReference type="PANTHER" id="PTHR24258:SF116">
    <property type="entry name" value="FI16631P1-RELATED"/>
    <property type="match status" value="1"/>
</dbReference>
<comment type="caution">
    <text evidence="2">The sequence shown here is derived from an EMBL/GenBank/DDBJ whole genome shotgun (WGS) entry which is preliminary data.</text>
</comment>
<evidence type="ECO:0000259" key="1">
    <source>
        <dbReference type="Pfam" id="PF00089"/>
    </source>
</evidence>
<accession>A0AAD8AI97</accession>
<dbReference type="InterPro" id="IPR001254">
    <property type="entry name" value="Trypsin_dom"/>
</dbReference>
<gene>
    <name evidence="2" type="ORF">L9F63_011089</name>
</gene>
<dbReference type="Pfam" id="PF00089">
    <property type="entry name" value="Trypsin"/>
    <property type="match status" value="1"/>
</dbReference>
<dbReference type="Proteomes" id="UP001233999">
    <property type="component" value="Unassembled WGS sequence"/>
</dbReference>
<sequence length="102" mass="11606">MIFPINRSECSDCQFTVRLGAYDLAREDEPSSMQVFNVVEVREHPQFIMNAYTTNDLAIMVLDRTPRISRYVMPLCLPPPSARSDTFAGQKAFMVGWGRTSL</sequence>
<protein>
    <recommendedName>
        <fullName evidence="1">Peptidase S1 domain-containing protein</fullName>
    </recommendedName>
</protein>
<evidence type="ECO:0000313" key="3">
    <source>
        <dbReference type="Proteomes" id="UP001233999"/>
    </source>
</evidence>
<dbReference type="SUPFAM" id="SSF50494">
    <property type="entry name" value="Trypsin-like serine proteases"/>
    <property type="match status" value="1"/>
</dbReference>
<name>A0AAD8AI97_DIPPU</name>
<dbReference type="GO" id="GO:0006508">
    <property type="term" value="P:proteolysis"/>
    <property type="evidence" value="ECO:0007669"/>
    <property type="project" value="InterPro"/>
</dbReference>
<reference evidence="2" key="1">
    <citation type="journal article" date="2023" name="IScience">
        <title>Live-bearing cockroach genome reveals convergent evolutionary mechanisms linked to viviparity in insects and beyond.</title>
        <authorList>
            <person name="Fouks B."/>
            <person name="Harrison M.C."/>
            <person name="Mikhailova A.A."/>
            <person name="Marchal E."/>
            <person name="English S."/>
            <person name="Carruthers M."/>
            <person name="Jennings E.C."/>
            <person name="Chiamaka E.L."/>
            <person name="Frigard R.A."/>
            <person name="Pippel M."/>
            <person name="Attardo G.M."/>
            <person name="Benoit J.B."/>
            <person name="Bornberg-Bauer E."/>
            <person name="Tobe S.S."/>
        </authorList>
    </citation>
    <scope>NUCLEOTIDE SEQUENCE</scope>
    <source>
        <strain evidence="2">Stay&amp;Tobe</strain>
    </source>
</reference>
<feature type="domain" description="Peptidase S1" evidence="1">
    <location>
        <begin position="11"/>
        <end position="101"/>
    </location>
</feature>
<dbReference type="EMBL" id="JASPKZ010001233">
    <property type="protein sequence ID" value="KAJ9598268.1"/>
    <property type="molecule type" value="Genomic_DNA"/>
</dbReference>
<dbReference type="Gene3D" id="2.40.10.10">
    <property type="entry name" value="Trypsin-like serine proteases"/>
    <property type="match status" value="1"/>
</dbReference>
<dbReference type="AlphaFoldDB" id="A0AAD8AI97"/>
<dbReference type="GO" id="GO:0004252">
    <property type="term" value="F:serine-type endopeptidase activity"/>
    <property type="evidence" value="ECO:0007669"/>
    <property type="project" value="InterPro"/>
</dbReference>
<dbReference type="InterPro" id="IPR009003">
    <property type="entry name" value="Peptidase_S1_PA"/>
</dbReference>
<organism evidence="2 3">
    <name type="scientific">Diploptera punctata</name>
    <name type="common">Pacific beetle cockroach</name>
    <dbReference type="NCBI Taxonomy" id="6984"/>
    <lineage>
        <taxon>Eukaryota</taxon>
        <taxon>Metazoa</taxon>
        <taxon>Ecdysozoa</taxon>
        <taxon>Arthropoda</taxon>
        <taxon>Hexapoda</taxon>
        <taxon>Insecta</taxon>
        <taxon>Pterygota</taxon>
        <taxon>Neoptera</taxon>
        <taxon>Polyneoptera</taxon>
        <taxon>Dictyoptera</taxon>
        <taxon>Blattodea</taxon>
        <taxon>Blaberoidea</taxon>
        <taxon>Blaberidae</taxon>
        <taxon>Diplopterinae</taxon>
        <taxon>Diploptera</taxon>
    </lineage>
</organism>
<evidence type="ECO:0000313" key="2">
    <source>
        <dbReference type="EMBL" id="KAJ9598268.1"/>
    </source>
</evidence>
<proteinExistence type="predicted"/>
<dbReference type="InterPro" id="IPR043504">
    <property type="entry name" value="Peptidase_S1_PA_chymotrypsin"/>
</dbReference>
<feature type="non-terminal residue" evidence="2">
    <location>
        <position position="102"/>
    </location>
</feature>
<dbReference type="PANTHER" id="PTHR24258">
    <property type="entry name" value="SERINE PROTEASE-RELATED"/>
    <property type="match status" value="1"/>
</dbReference>
<reference evidence="2" key="2">
    <citation type="submission" date="2023-05" db="EMBL/GenBank/DDBJ databases">
        <authorList>
            <person name="Fouks B."/>
        </authorList>
    </citation>
    <scope>NUCLEOTIDE SEQUENCE</scope>
    <source>
        <strain evidence="2">Stay&amp;Tobe</strain>
        <tissue evidence="2">Testes</tissue>
    </source>
</reference>
<keyword evidence="3" id="KW-1185">Reference proteome</keyword>